<dbReference type="AlphaFoldDB" id="A0A7W4YGK0"/>
<comment type="caution">
    <text evidence="1">The sequence shown here is derived from an EMBL/GenBank/DDBJ whole genome shotgun (WGS) entry which is preliminary data.</text>
</comment>
<dbReference type="RefSeq" id="WP_156479690.1">
    <property type="nucleotide sequence ID" value="NZ_JACHWJ010000003.1"/>
</dbReference>
<evidence type="ECO:0000313" key="1">
    <source>
        <dbReference type="EMBL" id="MBB2957980.1"/>
    </source>
</evidence>
<dbReference type="EMBL" id="JACHWJ010000003">
    <property type="protein sequence ID" value="MBB2957980.1"/>
    <property type="molecule type" value="Genomic_DNA"/>
</dbReference>
<keyword evidence="2" id="KW-1185">Reference proteome</keyword>
<proteinExistence type="predicted"/>
<dbReference type="OrthoDB" id="5147109at2"/>
<gene>
    <name evidence="1" type="ORF">FHX72_002125</name>
</gene>
<accession>A0A7W4YGK0</accession>
<dbReference type="Proteomes" id="UP000545286">
    <property type="component" value="Unassembled WGS sequence"/>
</dbReference>
<sequence length="144" mass="15881">MPTRIAQVDGGWRVQYGEATAAGVAEPALHRDNASLLADIEGIECWPMSVEESLRIRMERVFQATYAAAHNEHYLGFTYTEPYVTRHNLVMRQLRFEKTQGGVPGADAVSSPPWPRGDLNAQLLLIDAEAWASAVRTARAEGEG</sequence>
<organism evidence="1 2">
    <name type="scientific">Pseudoclavibacter helvolus</name>
    <dbReference type="NCBI Taxonomy" id="255205"/>
    <lineage>
        <taxon>Bacteria</taxon>
        <taxon>Bacillati</taxon>
        <taxon>Actinomycetota</taxon>
        <taxon>Actinomycetes</taxon>
        <taxon>Micrococcales</taxon>
        <taxon>Microbacteriaceae</taxon>
        <taxon>Pseudoclavibacter</taxon>
    </lineage>
</organism>
<protein>
    <submittedName>
        <fullName evidence="1">Uncharacterized protein</fullName>
    </submittedName>
</protein>
<name>A0A7W4YGK0_9MICO</name>
<evidence type="ECO:0000313" key="2">
    <source>
        <dbReference type="Proteomes" id="UP000545286"/>
    </source>
</evidence>
<reference evidence="1 2" key="1">
    <citation type="submission" date="2020-08" db="EMBL/GenBank/DDBJ databases">
        <title>Sequencing the genomes of 1000 actinobacteria strains.</title>
        <authorList>
            <person name="Klenk H.-P."/>
        </authorList>
    </citation>
    <scope>NUCLEOTIDE SEQUENCE [LARGE SCALE GENOMIC DNA]</scope>
    <source>
        <strain evidence="1 2">DSM 20419</strain>
    </source>
</reference>